<dbReference type="Gene3D" id="3.90.550.10">
    <property type="entry name" value="Spore Coat Polysaccharide Biosynthesis Protein SpsA, Chain A"/>
    <property type="match status" value="1"/>
</dbReference>
<dbReference type="Pfam" id="PF00535">
    <property type="entry name" value="Glycos_transf_2"/>
    <property type="match status" value="1"/>
</dbReference>
<sequence length="114" mass="13039">MNNRGISIIIPCFQAGRYILDAVNSIRKQPFRCEYEYIVVDDGSNDEETNEALREIESSKDGKVIRLANNQGAQFARNEGLRVAKYDYILSIDADDCLNKDIMDGYILFCIYDL</sequence>
<reference evidence="2 3" key="1">
    <citation type="submission" date="2019-03" db="EMBL/GenBank/DDBJ databases">
        <title>Genomic Encyclopedia of Type Strains, Phase IV (KMG-IV): sequencing the most valuable type-strain genomes for metagenomic binning, comparative biology and taxonomic classification.</title>
        <authorList>
            <person name="Goeker M."/>
        </authorList>
    </citation>
    <scope>NUCLEOTIDE SEQUENCE [LARGE SCALE GENOMIC DNA]</scope>
    <source>
        <strain evidence="2 3">DSM 45707</strain>
    </source>
</reference>
<dbReference type="CDD" id="cd00761">
    <property type="entry name" value="Glyco_tranf_GTA_type"/>
    <property type="match status" value="1"/>
</dbReference>
<dbReference type="InterPro" id="IPR050834">
    <property type="entry name" value="Glycosyltransf_2"/>
</dbReference>
<dbReference type="RefSeq" id="WP_131923854.1">
    <property type="nucleotide sequence ID" value="NZ_SMAG01000002.1"/>
</dbReference>
<evidence type="ECO:0000313" key="2">
    <source>
        <dbReference type="EMBL" id="TCS95890.1"/>
    </source>
</evidence>
<evidence type="ECO:0000313" key="3">
    <source>
        <dbReference type="Proteomes" id="UP000294937"/>
    </source>
</evidence>
<dbReference type="SUPFAM" id="SSF53448">
    <property type="entry name" value="Nucleotide-diphospho-sugar transferases"/>
    <property type="match status" value="1"/>
</dbReference>
<proteinExistence type="predicted"/>
<dbReference type="PANTHER" id="PTHR43685">
    <property type="entry name" value="GLYCOSYLTRANSFERASE"/>
    <property type="match status" value="1"/>
</dbReference>
<accession>A0A4R3L9S8</accession>
<keyword evidence="2" id="KW-0808">Transferase</keyword>
<comment type="caution">
    <text evidence="2">The sequence shown here is derived from an EMBL/GenBank/DDBJ whole genome shotgun (WGS) entry which is preliminary data.</text>
</comment>
<dbReference type="Proteomes" id="UP000294937">
    <property type="component" value="Unassembled WGS sequence"/>
</dbReference>
<dbReference type="InterPro" id="IPR001173">
    <property type="entry name" value="Glyco_trans_2-like"/>
</dbReference>
<evidence type="ECO:0000259" key="1">
    <source>
        <dbReference type="Pfam" id="PF00535"/>
    </source>
</evidence>
<dbReference type="OrthoDB" id="396512at2"/>
<organism evidence="2 3">
    <name type="scientific">Hazenella coriacea</name>
    <dbReference type="NCBI Taxonomy" id="1179467"/>
    <lineage>
        <taxon>Bacteria</taxon>
        <taxon>Bacillati</taxon>
        <taxon>Bacillota</taxon>
        <taxon>Bacilli</taxon>
        <taxon>Bacillales</taxon>
        <taxon>Thermoactinomycetaceae</taxon>
        <taxon>Hazenella</taxon>
    </lineage>
</organism>
<dbReference type="EMBL" id="SMAG01000002">
    <property type="protein sequence ID" value="TCS95890.1"/>
    <property type="molecule type" value="Genomic_DNA"/>
</dbReference>
<dbReference type="GO" id="GO:0016740">
    <property type="term" value="F:transferase activity"/>
    <property type="evidence" value="ECO:0007669"/>
    <property type="project" value="UniProtKB-KW"/>
</dbReference>
<keyword evidence="3" id="KW-1185">Reference proteome</keyword>
<dbReference type="PANTHER" id="PTHR43685:SF2">
    <property type="entry name" value="GLYCOSYLTRANSFERASE 2-LIKE DOMAIN-CONTAINING PROTEIN"/>
    <property type="match status" value="1"/>
</dbReference>
<name>A0A4R3L9S8_9BACL</name>
<gene>
    <name evidence="2" type="ORF">EDD58_102472</name>
</gene>
<feature type="domain" description="Glycosyltransferase 2-like" evidence="1">
    <location>
        <begin position="7"/>
        <end position="101"/>
    </location>
</feature>
<dbReference type="InterPro" id="IPR029044">
    <property type="entry name" value="Nucleotide-diphossugar_trans"/>
</dbReference>
<dbReference type="AlphaFoldDB" id="A0A4R3L9S8"/>
<protein>
    <submittedName>
        <fullName evidence="2">Glycosyl transferase family 2</fullName>
    </submittedName>
</protein>